<proteinExistence type="predicted"/>
<dbReference type="EMBL" id="CP060718">
    <property type="protein sequence ID" value="QNN66486.1"/>
    <property type="molecule type" value="Genomic_DNA"/>
</dbReference>
<sequence length="422" mass="45397">MTIFALLMLTAACGRSEAAAPAGSLAPRGATIGSGGHATILDAPPAHFAPAVAGEPKPPTAAQIADQEQFRRAGEFQNKVGGDVRALARKLRVAEKGNFVDLYFENDGDPHVVFRFLRDGKRTLAKYTKHPRFFATEVRYSRAELERALDFMMTTFRDDRVIAGGGYGSKSNRADIEINVPEAEFRALVARKGVTIPDAVKLEFRVTQSARDLNRPLPPSIAPLVRIFPRSDRPVGLVNAINSQAKVVLRDGCFRAPDQGDALVQFPLGEQLFVDRAGYLAFGTGETPGYARVGEEVVFMGSIAEVTAPELVAPIRKACGAGRVIAINATRSTAADRAQYSASSNAQSMRELRESYGLNERQARKVLAKCAENFGGGTCVLTPPPPVPSAAACPAGTKLSFGLCRTPEGHIRPLPKWIARLL</sequence>
<accession>A0A7G9SF61</accession>
<gene>
    <name evidence="2" type="ORF">H9L13_07065</name>
</gene>
<protein>
    <submittedName>
        <fullName evidence="2">Uncharacterized protein</fullName>
    </submittedName>
</protein>
<dbReference type="Proteomes" id="UP000515971">
    <property type="component" value="Chromosome"/>
</dbReference>
<keyword evidence="1" id="KW-0732">Signal</keyword>
<name>A0A7G9SF61_9SPHN</name>
<reference evidence="2 3" key="1">
    <citation type="submission" date="2020-08" db="EMBL/GenBank/DDBJ databases">
        <title>Genome sequence of Sphingomonas lutea KCTC 23642T.</title>
        <authorList>
            <person name="Hyun D.-W."/>
            <person name="Bae J.-W."/>
        </authorList>
    </citation>
    <scope>NUCLEOTIDE SEQUENCE [LARGE SCALE GENOMIC DNA]</scope>
    <source>
        <strain evidence="2 3">KCTC 23642</strain>
    </source>
</reference>
<feature type="signal peptide" evidence="1">
    <location>
        <begin position="1"/>
        <end position="18"/>
    </location>
</feature>
<dbReference type="RefSeq" id="WP_187537078.1">
    <property type="nucleotide sequence ID" value="NZ_BAABJT010000001.1"/>
</dbReference>
<evidence type="ECO:0000256" key="1">
    <source>
        <dbReference type="SAM" id="SignalP"/>
    </source>
</evidence>
<dbReference type="KEGG" id="slut:H9L13_07065"/>
<feature type="chain" id="PRO_5028875406" evidence="1">
    <location>
        <begin position="19"/>
        <end position="422"/>
    </location>
</feature>
<evidence type="ECO:0000313" key="2">
    <source>
        <dbReference type="EMBL" id="QNN66486.1"/>
    </source>
</evidence>
<keyword evidence="3" id="KW-1185">Reference proteome</keyword>
<dbReference type="AlphaFoldDB" id="A0A7G9SF61"/>
<organism evidence="2 3">
    <name type="scientific">Sphingomonas lutea</name>
    <dbReference type="NCBI Taxonomy" id="1045317"/>
    <lineage>
        <taxon>Bacteria</taxon>
        <taxon>Pseudomonadati</taxon>
        <taxon>Pseudomonadota</taxon>
        <taxon>Alphaproteobacteria</taxon>
        <taxon>Sphingomonadales</taxon>
        <taxon>Sphingomonadaceae</taxon>
        <taxon>Sphingomonas</taxon>
    </lineage>
</organism>
<evidence type="ECO:0000313" key="3">
    <source>
        <dbReference type="Proteomes" id="UP000515971"/>
    </source>
</evidence>